<feature type="compositionally biased region" description="Acidic residues" evidence="5">
    <location>
        <begin position="337"/>
        <end position="349"/>
    </location>
</feature>
<organism evidence="8">
    <name type="scientific">Spirodela intermedia</name>
    <name type="common">Intermediate duckweed</name>
    <dbReference type="NCBI Taxonomy" id="51605"/>
    <lineage>
        <taxon>Eukaryota</taxon>
        <taxon>Viridiplantae</taxon>
        <taxon>Streptophyta</taxon>
        <taxon>Embryophyta</taxon>
        <taxon>Tracheophyta</taxon>
        <taxon>Spermatophyta</taxon>
        <taxon>Magnoliopsida</taxon>
        <taxon>Liliopsida</taxon>
        <taxon>Araceae</taxon>
        <taxon>Lemnoideae</taxon>
        <taxon>Spirodela</taxon>
    </lineage>
</organism>
<dbReference type="GO" id="GO:0003950">
    <property type="term" value="F:NAD+ poly-ADP-ribosyltransferase activity"/>
    <property type="evidence" value="ECO:0007669"/>
    <property type="project" value="InterPro"/>
</dbReference>
<dbReference type="PROSITE" id="PS51879">
    <property type="entry name" value="RST"/>
    <property type="match status" value="1"/>
</dbReference>
<dbReference type="Pfam" id="PF12174">
    <property type="entry name" value="RST"/>
    <property type="match status" value="1"/>
</dbReference>
<sequence length="537" mass="59062">MDGSGDDESSSCESCISVSETVTTSRAYVNPCSSGKLLKKLEESDDELIEVKHRFYSSLGKTTADFPVLAVYKNLHAAGSSKAPMKQKRGNANVRNAWYGSSKNSKPHGLGAYLSPLTNAIDSVVSSVPDGNGIRYLLLCCVILGNTEEIHPPSHQLSPSTDECDSGVDNQEAPRKYIIWPAQVKTHISPLYVLSIKANFQRGESHNPRVWTPTSPWIPFSRLIPMLSASLPAHKVCLIKRIHVAFLERKITRQQLISQVRALSGDELLYVAIRVFGSKQQGAEEEDVRMVTASQMMSNEKQSEEIGIEAIRSSCGTAARDRLSGVGDGEPGRRPEGDEEDEAGGEDFEFPAISGNSDEIFSNGQIRPIYPLFTRVPRFDGCGFQNRGATDAGAADEAVKKPVRRPLRWLMMEDGCTLPPTSSSERDAPLDDIPVDSYCLWTPDTHRKGPSAEYSSKRWLLRNASAEAKKETKKRGNLAAKESPEKHEKGNMIGDTATGCRRRRRPLAGFFPYVRGPTSLFPTLLESLPEPQLNGSH</sequence>
<dbReference type="Pfam" id="PF07816">
    <property type="entry name" value="DUF1645"/>
    <property type="match status" value="1"/>
</dbReference>
<evidence type="ECO:0000259" key="7">
    <source>
        <dbReference type="PROSITE" id="PS51879"/>
    </source>
</evidence>
<reference evidence="8 9" key="1">
    <citation type="submission" date="2019-12" db="EMBL/GenBank/DDBJ databases">
        <authorList>
            <person name="Scholz U."/>
            <person name="Mascher M."/>
            <person name="Fiebig A."/>
        </authorList>
    </citation>
    <scope>NUCLEOTIDE SEQUENCE</scope>
</reference>
<gene>
    <name evidence="8" type="ORF">SI7747_06007596</name>
</gene>
<evidence type="ECO:0000313" key="8">
    <source>
        <dbReference type="EMBL" id="CAA2621505.1"/>
    </source>
</evidence>
<dbReference type="Proteomes" id="UP001189122">
    <property type="component" value="Unassembled WGS sequence"/>
</dbReference>
<dbReference type="EMBL" id="LR743593">
    <property type="protein sequence ID" value="CAA2621505.1"/>
    <property type="molecule type" value="Genomic_DNA"/>
</dbReference>
<dbReference type="PANTHER" id="PTHR32263:SF12">
    <property type="entry name" value="INACTIVE POLY [ADP-RIBOSE] POLYMERASE SRO4-RELATED"/>
    <property type="match status" value="1"/>
</dbReference>
<evidence type="ECO:0000256" key="5">
    <source>
        <dbReference type="SAM" id="MobiDB-lite"/>
    </source>
</evidence>
<dbReference type="InterPro" id="IPR012317">
    <property type="entry name" value="Poly(ADP-ribose)pol_cat_dom"/>
</dbReference>
<dbReference type="InterPro" id="IPR022003">
    <property type="entry name" value="RST"/>
</dbReference>
<dbReference type="PANTHER" id="PTHR32263">
    <property type="entry name" value="INACTIVE POLY [ADP-RIBOSE] POLYMERASE SRO4-RELATED"/>
    <property type="match status" value="1"/>
</dbReference>
<keyword evidence="3" id="KW-0346">Stress response</keyword>
<dbReference type="InterPro" id="IPR012442">
    <property type="entry name" value="DUF1645_plant"/>
</dbReference>
<evidence type="ECO:0000256" key="1">
    <source>
        <dbReference type="ARBA" id="ARBA00004123"/>
    </source>
</evidence>
<name>A0A7I8IVM9_SPIIN</name>
<feature type="domain" description="RST" evidence="7">
    <location>
        <begin position="211"/>
        <end position="282"/>
    </location>
</feature>
<accession>A0A7I8IVM9</accession>
<dbReference type="SUPFAM" id="SSF56399">
    <property type="entry name" value="ADP-ribosylation"/>
    <property type="match status" value="1"/>
</dbReference>
<dbReference type="InterPro" id="IPR044964">
    <property type="entry name" value="RCD1/SRO1-5"/>
</dbReference>
<feature type="region of interest" description="Disordered" evidence="5">
    <location>
        <begin position="319"/>
        <end position="360"/>
    </location>
</feature>
<dbReference type="AlphaFoldDB" id="A0A7I8IVM9"/>
<dbReference type="EMBL" id="CACRZD030000006">
    <property type="protein sequence ID" value="CAA6661199.1"/>
    <property type="molecule type" value="Genomic_DNA"/>
</dbReference>
<keyword evidence="9" id="KW-1185">Reference proteome</keyword>
<dbReference type="PROSITE" id="PS51059">
    <property type="entry name" value="PARP_CATALYTIC"/>
    <property type="match status" value="1"/>
</dbReference>
<comment type="subcellular location">
    <subcellularLocation>
        <location evidence="1">Nucleus</location>
    </subcellularLocation>
</comment>
<dbReference type="Gene3D" id="3.90.228.10">
    <property type="match status" value="1"/>
</dbReference>
<evidence type="ECO:0000313" key="9">
    <source>
        <dbReference type="Proteomes" id="UP001189122"/>
    </source>
</evidence>
<keyword evidence="2" id="KW-0217">Developmental protein</keyword>
<dbReference type="GO" id="GO:0005634">
    <property type="term" value="C:nucleus"/>
    <property type="evidence" value="ECO:0007669"/>
    <property type="project" value="UniProtKB-SubCell"/>
</dbReference>
<evidence type="ECO:0000256" key="4">
    <source>
        <dbReference type="ARBA" id="ARBA00023242"/>
    </source>
</evidence>
<evidence type="ECO:0000256" key="3">
    <source>
        <dbReference type="ARBA" id="ARBA00023016"/>
    </source>
</evidence>
<keyword evidence="4" id="KW-0539">Nucleus</keyword>
<evidence type="ECO:0000256" key="2">
    <source>
        <dbReference type="ARBA" id="ARBA00022473"/>
    </source>
</evidence>
<evidence type="ECO:0000259" key="6">
    <source>
        <dbReference type="PROSITE" id="PS51059"/>
    </source>
</evidence>
<feature type="region of interest" description="Disordered" evidence="5">
    <location>
        <begin position="466"/>
        <end position="499"/>
    </location>
</feature>
<proteinExistence type="predicted"/>
<protein>
    <submittedName>
        <fullName evidence="8">Uncharacterized protein</fullName>
    </submittedName>
</protein>
<feature type="domain" description="PARP catalytic" evidence="6">
    <location>
        <begin position="25"/>
        <end position="217"/>
    </location>
</feature>